<accession>A0A1S8T7J0</accession>
<sequence>MEIDIYVPSDLEKKTDGVNNRRSEKRIQEILIDIFKKVLEIEKVSISDSFYDLGGHSFKLMMLINYIEKKFGVRLKIQEAMQAKTIENFSLIISKANNFKKFKEIPPAIPLE</sequence>
<reference evidence="4 5" key="1">
    <citation type="submission" date="2016-05" db="EMBL/GenBank/DDBJ databases">
        <title>Microbial solvent formation.</title>
        <authorList>
            <person name="Poehlein A."/>
            <person name="Montoya Solano J.D."/>
            <person name="Flitsch S."/>
            <person name="Krabben P."/>
            <person name="Duerre P."/>
            <person name="Daniel R."/>
        </authorList>
    </citation>
    <scope>NUCLEOTIDE SEQUENCE [LARGE SCALE GENOMIC DNA]</scope>
    <source>
        <strain evidence="4 5">DSM 2619</strain>
    </source>
</reference>
<evidence type="ECO:0000259" key="3">
    <source>
        <dbReference type="PROSITE" id="PS50075"/>
    </source>
</evidence>
<feature type="domain" description="Carrier" evidence="3">
    <location>
        <begin position="22"/>
        <end position="97"/>
    </location>
</feature>
<gene>
    <name evidence="4" type="primary">dhbF</name>
    <name evidence="4" type="ORF">CLPUN_43860</name>
</gene>
<dbReference type="PROSITE" id="PS50075">
    <property type="entry name" value="CARRIER"/>
    <property type="match status" value="1"/>
</dbReference>
<comment type="caution">
    <text evidence="4">The sequence shown here is derived from an EMBL/GenBank/DDBJ whole genome shotgun (WGS) entry which is preliminary data.</text>
</comment>
<protein>
    <submittedName>
        <fullName evidence="4">Dimodular nonribosomal peptide synthase</fullName>
    </submittedName>
</protein>
<dbReference type="OrthoDB" id="1983847at2"/>
<organism evidence="4 5">
    <name type="scientific">Clostridium puniceum</name>
    <dbReference type="NCBI Taxonomy" id="29367"/>
    <lineage>
        <taxon>Bacteria</taxon>
        <taxon>Bacillati</taxon>
        <taxon>Bacillota</taxon>
        <taxon>Clostridia</taxon>
        <taxon>Eubacteriales</taxon>
        <taxon>Clostridiaceae</taxon>
        <taxon>Clostridium</taxon>
    </lineage>
</organism>
<dbReference type="RefSeq" id="WP_077849330.1">
    <property type="nucleotide sequence ID" value="NZ_LZZM01000212.1"/>
</dbReference>
<dbReference type="EMBL" id="LZZM01000212">
    <property type="protein sequence ID" value="OOM73632.1"/>
    <property type="molecule type" value="Genomic_DNA"/>
</dbReference>
<dbReference type="InterPro" id="IPR036736">
    <property type="entry name" value="ACP-like_sf"/>
</dbReference>
<dbReference type="STRING" id="29367.CLPUN_43860"/>
<evidence type="ECO:0000256" key="2">
    <source>
        <dbReference type="ARBA" id="ARBA00022553"/>
    </source>
</evidence>
<dbReference type="Gene3D" id="3.40.50.1820">
    <property type="entry name" value="alpha/beta hydrolase"/>
    <property type="match status" value="1"/>
</dbReference>
<keyword evidence="1" id="KW-0596">Phosphopantetheine</keyword>
<dbReference type="InterPro" id="IPR009081">
    <property type="entry name" value="PP-bd_ACP"/>
</dbReference>
<dbReference type="SUPFAM" id="SSF47336">
    <property type="entry name" value="ACP-like"/>
    <property type="match status" value="1"/>
</dbReference>
<evidence type="ECO:0000313" key="5">
    <source>
        <dbReference type="Proteomes" id="UP000190890"/>
    </source>
</evidence>
<evidence type="ECO:0000256" key="1">
    <source>
        <dbReference type="ARBA" id="ARBA00022450"/>
    </source>
</evidence>
<dbReference type="PANTHER" id="PTHR44845:SF6">
    <property type="entry name" value="BETA-ALANINE-ACTIVATING ENZYME"/>
    <property type="match status" value="1"/>
</dbReference>
<evidence type="ECO:0000313" key="4">
    <source>
        <dbReference type="EMBL" id="OOM73632.1"/>
    </source>
</evidence>
<dbReference type="PANTHER" id="PTHR44845">
    <property type="entry name" value="CARRIER DOMAIN-CONTAINING PROTEIN"/>
    <property type="match status" value="1"/>
</dbReference>
<proteinExistence type="predicted"/>
<dbReference type="Pfam" id="PF00550">
    <property type="entry name" value="PP-binding"/>
    <property type="match status" value="1"/>
</dbReference>
<keyword evidence="5" id="KW-1185">Reference proteome</keyword>
<name>A0A1S8T7J0_9CLOT</name>
<dbReference type="InterPro" id="IPR029058">
    <property type="entry name" value="AB_hydrolase_fold"/>
</dbReference>
<dbReference type="Proteomes" id="UP000190890">
    <property type="component" value="Unassembled WGS sequence"/>
</dbReference>
<keyword evidence="2" id="KW-0597">Phosphoprotein</keyword>
<dbReference type="AlphaFoldDB" id="A0A1S8T7J0"/>